<proteinExistence type="predicted"/>
<evidence type="ECO:0000313" key="1">
    <source>
        <dbReference type="EMBL" id="GJC84858.1"/>
    </source>
</evidence>
<organism evidence="1 2">
    <name type="scientific">Colletotrichum liriopes</name>
    <dbReference type="NCBI Taxonomy" id="708192"/>
    <lineage>
        <taxon>Eukaryota</taxon>
        <taxon>Fungi</taxon>
        <taxon>Dikarya</taxon>
        <taxon>Ascomycota</taxon>
        <taxon>Pezizomycotina</taxon>
        <taxon>Sordariomycetes</taxon>
        <taxon>Hypocreomycetidae</taxon>
        <taxon>Glomerellales</taxon>
        <taxon>Glomerellaceae</taxon>
        <taxon>Colletotrichum</taxon>
        <taxon>Colletotrichum spaethianum species complex</taxon>
    </lineage>
</organism>
<keyword evidence="2" id="KW-1185">Reference proteome</keyword>
<dbReference type="AlphaFoldDB" id="A0AA37GPK5"/>
<dbReference type="GO" id="GO:0016616">
    <property type="term" value="F:oxidoreductase activity, acting on the CH-OH group of donors, NAD or NADP as acceptor"/>
    <property type="evidence" value="ECO:0007669"/>
    <property type="project" value="TreeGrafter"/>
</dbReference>
<dbReference type="InterPro" id="IPR036291">
    <property type="entry name" value="NAD(P)-bd_dom_sf"/>
</dbReference>
<evidence type="ECO:0008006" key="3">
    <source>
        <dbReference type="Google" id="ProtNLM"/>
    </source>
</evidence>
<name>A0AA37GPK5_9PEZI</name>
<gene>
    <name evidence="1" type="ORF">ColLi_07696</name>
</gene>
<evidence type="ECO:0000313" key="2">
    <source>
        <dbReference type="Proteomes" id="UP001055172"/>
    </source>
</evidence>
<dbReference type="Proteomes" id="UP001055172">
    <property type="component" value="Unassembled WGS sequence"/>
</dbReference>
<accession>A0AA37GPK5</accession>
<dbReference type="InterPro" id="IPR052184">
    <property type="entry name" value="SDR_enzymes"/>
</dbReference>
<dbReference type="Gene3D" id="3.40.50.720">
    <property type="entry name" value="NAD(P)-binding Rossmann-like Domain"/>
    <property type="match status" value="1"/>
</dbReference>
<dbReference type="EMBL" id="BPPX01000016">
    <property type="protein sequence ID" value="GJC84858.1"/>
    <property type="molecule type" value="Genomic_DNA"/>
</dbReference>
<dbReference type="SUPFAM" id="SSF51735">
    <property type="entry name" value="NAD(P)-binding Rossmann-fold domains"/>
    <property type="match status" value="1"/>
</dbReference>
<dbReference type="PANTHER" id="PTHR45458">
    <property type="entry name" value="SHORT-CHAIN DEHYDROGENASE/REDUCTASE SDR"/>
    <property type="match status" value="1"/>
</dbReference>
<sequence length="70" mass="7932">MPSYLITGVNRGIGWEFFRQISEDINNIVIGTVRNKTSIEKKITDELGNRPNAHIVEVELASYDSIKARI</sequence>
<dbReference type="PANTHER" id="PTHR45458:SF3">
    <property type="entry name" value="CHAIN DEHYDROGENASE (ATSC), PUTATIVE-RELATED"/>
    <property type="match status" value="1"/>
</dbReference>
<comment type="caution">
    <text evidence="1">The sequence shown here is derived from an EMBL/GenBank/DDBJ whole genome shotgun (WGS) entry which is preliminary data.</text>
</comment>
<reference evidence="1 2" key="1">
    <citation type="submission" date="2021-07" db="EMBL/GenBank/DDBJ databases">
        <title>Genome data of Colletotrichum spaethianum.</title>
        <authorList>
            <person name="Utami Y.D."/>
            <person name="Hiruma K."/>
        </authorList>
    </citation>
    <scope>NUCLEOTIDE SEQUENCE [LARGE SCALE GENOMIC DNA]</scope>
    <source>
        <strain evidence="1 2">MAFF 242679</strain>
    </source>
</reference>
<protein>
    <recommendedName>
        <fullName evidence="3">Short-chain dehydrogenase</fullName>
    </recommendedName>
</protein>